<organism evidence="1">
    <name type="scientific">virus sp. ctBM815</name>
    <dbReference type="NCBI Taxonomy" id="2825806"/>
    <lineage>
        <taxon>Viruses</taxon>
    </lineage>
</organism>
<reference evidence="1" key="1">
    <citation type="journal article" date="2021" name="Proc. Natl. Acad. Sci. U.S.A.">
        <title>A Catalog of Tens of Thousands of Viruses from Human Metagenomes Reveals Hidden Associations with Chronic Diseases.</title>
        <authorList>
            <person name="Tisza M.J."/>
            <person name="Buck C.B."/>
        </authorList>
    </citation>
    <scope>NUCLEOTIDE SEQUENCE</scope>
    <source>
        <strain evidence="1">CtBM815</strain>
    </source>
</reference>
<name>A0A8S5RKD6_9VIRU</name>
<evidence type="ECO:0000313" key="1">
    <source>
        <dbReference type="EMBL" id="DAE31562.1"/>
    </source>
</evidence>
<sequence length="63" mass="7135">MLSDYGFKTPNDINSKKVSKFNDLIEDLKNNNEFELDPLKQSIINDICNNPKAFEGIVANVFA</sequence>
<proteinExistence type="predicted"/>
<accession>A0A8S5RKD6</accession>
<dbReference type="EMBL" id="BK059109">
    <property type="protein sequence ID" value="DAE31562.1"/>
    <property type="molecule type" value="Genomic_DNA"/>
</dbReference>
<protein>
    <submittedName>
        <fullName evidence="1">Uncharacterized protein</fullName>
    </submittedName>
</protein>